<dbReference type="EMBL" id="JBHRTR010000037">
    <property type="protein sequence ID" value="MFC3230288.1"/>
    <property type="molecule type" value="Genomic_DNA"/>
</dbReference>
<gene>
    <name evidence="2" type="ORF">ACFOGJ_23760</name>
</gene>
<organism evidence="2 3">
    <name type="scientific">Marinibaculum pumilum</name>
    <dbReference type="NCBI Taxonomy" id="1766165"/>
    <lineage>
        <taxon>Bacteria</taxon>
        <taxon>Pseudomonadati</taxon>
        <taxon>Pseudomonadota</taxon>
        <taxon>Alphaproteobacteria</taxon>
        <taxon>Rhodospirillales</taxon>
        <taxon>Rhodospirillaceae</taxon>
        <taxon>Marinibaculum</taxon>
    </lineage>
</organism>
<protein>
    <submittedName>
        <fullName evidence="2">Zinc-binding metallopeptidase</fullName>
    </submittedName>
</protein>
<dbReference type="PIRSF" id="PIRSF012641">
    <property type="entry name" value="UCP012641"/>
    <property type="match status" value="1"/>
</dbReference>
<dbReference type="Proteomes" id="UP001595528">
    <property type="component" value="Unassembled WGS sequence"/>
</dbReference>
<dbReference type="InterPro" id="IPR031321">
    <property type="entry name" value="UCP012641"/>
</dbReference>
<dbReference type="RefSeq" id="WP_379905320.1">
    <property type="nucleotide sequence ID" value="NZ_JBHRTR010000037.1"/>
</dbReference>
<keyword evidence="3" id="KW-1185">Reference proteome</keyword>
<sequence>MKLFECEGCGNAIYFENTTCEVCGRALGFRSDRRALVALDPADDGRLQPLDDDSLFRSCANREPGGCNWLVPAEAEGDYCTACCLNRTVPDLSNPDHQQLWRVLEGGKRRLVYSLLRFGLPVESKADAPEQGLAFDFLADAVTGFREGPQVMTGHAEGLITINIAEADPAKREEFRQSMAEPYRTVLGHFRHEVGHYYWERLVVRDPAYLESCRALFGDEREDYGAALERHYEQGPPADWPARFVSAYASSHPWEDWAETWAHYLHMVDTLETAYAFGLRVRPKAGASPDLSAAASFDPYREADFARIKETWLPLTFAVNSLNRSMGQADLYPFVLSPPAEEKIAFVHDLIGRTRS</sequence>
<evidence type="ECO:0000259" key="1">
    <source>
        <dbReference type="Pfam" id="PF10005"/>
    </source>
</evidence>
<evidence type="ECO:0000313" key="3">
    <source>
        <dbReference type="Proteomes" id="UP001595528"/>
    </source>
</evidence>
<dbReference type="Pfam" id="PF10005">
    <property type="entry name" value="Zn_ribbon_DZR_6"/>
    <property type="match status" value="1"/>
</dbReference>
<name>A0ABV7L6T0_9PROT</name>
<accession>A0ABV7L6T0</accession>
<dbReference type="InterPro" id="IPR011201">
    <property type="entry name" value="Zinc-ribbon_6_bact"/>
</dbReference>
<proteinExistence type="predicted"/>
<dbReference type="Gene3D" id="3.40.390.70">
    <property type="match status" value="1"/>
</dbReference>
<evidence type="ECO:0000313" key="2">
    <source>
        <dbReference type="EMBL" id="MFC3230288.1"/>
    </source>
</evidence>
<comment type="caution">
    <text evidence="2">The sequence shown here is derived from an EMBL/GenBank/DDBJ whole genome shotgun (WGS) entry which is preliminary data.</text>
</comment>
<dbReference type="Pfam" id="PF15887">
    <property type="entry name" value="Peptidase_Mx"/>
    <property type="match status" value="1"/>
</dbReference>
<feature type="domain" description="Zinc-ribbon" evidence="1">
    <location>
        <begin position="3"/>
        <end position="94"/>
    </location>
</feature>
<reference evidence="3" key="1">
    <citation type="journal article" date="2019" name="Int. J. Syst. Evol. Microbiol.">
        <title>The Global Catalogue of Microorganisms (GCM) 10K type strain sequencing project: providing services to taxonomists for standard genome sequencing and annotation.</title>
        <authorList>
            <consortium name="The Broad Institute Genomics Platform"/>
            <consortium name="The Broad Institute Genome Sequencing Center for Infectious Disease"/>
            <person name="Wu L."/>
            <person name="Ma J."/>
        </authorList>
    </citation>
    <scope>NUCLEOTIDE SEQUENCE [LARGE SCALE GENOMIC DNA]</scope>
    <source>
        <strain evidence="3">KCTC 42964</strain>
    </source>
</reference>